<evidence type="ECO:0000313" key="7">
    <source>
        <dbReference type="EMBL" id="SAM67984.1"/>
    </source>
</evidence>
<dbReference type="OrthoDB" id="10051395at2759"/>
<dbReference type="Gene3D" id="2.60.40.650">
    <property type="match status" value="1"/>
</dbReference>
<keyword evidence="10" id="KW-1185">Reference proteome</keyword>
<dbReference type="PANTHER" id="PTHR19372:SF7">
    <property type="entry name" value="SULFITE OXIDASE, MITOCHONDRIAL"/>
    <property type="match status" value="1"/>
</dbReference>
<feature type="domain" description="Moybdenum cofactor oxidoreductase dimerisation" evidence="6">
    <location>
        <begin position="366"/>
        <end position="441"/>
    </location>
</feature>
<dbReference type="GO" id="GO:0005739">
    <property type="term" value="C:mitochondrion"/>
    <property type="evidence" value="ECO:0007669"/>
    <property type="project" value="TreeGrafter"/>
</dbReference>
<accession>A0A1K0GIK0</accession>
<proteinExistence type="predicted"/>
<dbReference type="GO" id="GO:0030151">
    <property type="term" value="F:molybdenum ion binding"/>
    <property type="evidence" value="ECO:0007669"/>
    <property type="project" value="InterPro"/>
</dbReference>
<protein>
    <submittedName>
        <fullName evidence="7">Related to Sulfite oxidase</fullName>
    </submittedName>
</protein>
<dbReference type="EMBL" id="ULHB01000186">
    <property type="protein sequence ID" value="SYW84709.1"/>
    <property type="molecule type" value="Genomic_DNA"/>
</dbReference>
<gene>
    <name evidence="8" type="ORF">UBRO2_05604</name>
    <name evidence="7" type="ORF">UBRO_03937</name>
</gene>
<evidence type="ECO:0000313" key="9">
    <source>
        <dbReference type="Proteomes" id="UP000179920"/>
    </source>
</evidence>
<dbReference type="InterPro" id="IPR000572">
    <property type="entry name" value="OxRdtase_Mopterin-bd_dom"/>
</dbReference>
<evidence type="ECO:0000256" key="3">
    <source>
        <dbReference type="ARBA" id="ARBA00022723"/>
    </source>
</evidence>
<evidence type="ECO:0000259" key="6">
    <source>
        <dbReference type="Pfam" id="PF03404"/>
    </source>
</evidence>
<evidence type="ECO:0000259" key="5">
    <source>
        <dbReference type="Pfam" id="PF00174"/>
    </source>
</evidence>
<keyword evidence="2" id="KW-0500">Molybdenum</keyword>
<dbReference type="GO" id="GO:0008482">
    <property type="term" value="F:sulfite oxidase activity"/>
    <property type="evidence" value="ECO:0007669"/>
    <property type="project" value="TreeGrafter"/>
</dbReference>
<evidence type="ECO:0000256" key="2">
    <source>
        <dbReference type="ARBA" id="ARBA00022505"/>
    </source>
</evidence>
<name>A0A1K0GIK0_9BASI</name>
<dbReference type="Pfam" id="PF03404">
    <property type="entry name" value="Mo-co_dimer"/>
    <property type="match status" value="1"/>
</dbReference>
<evidence type="ECO:0000313" key="10">
    <source>
        <dbReference type="Proteomes" id="UP000658997"/>
    </source>
</evidence>
<dbReference type="GO" id="GO:0006790">
    <property type="term" value="P:sulfur compound metabolic process"/>
    <property type="evidence" value="ECO:0007669"/>
    <property type="project" value="TreeGrafter"/>
</dbReference>
<reference evidence="7" key="1">
    <citation type="submission" date="2016-04" db="EMBL/GenBank/DDBJ databases">
        <authorList>
            <person name="Evans L.H."/>
            <person name="Alamgir A."/>
            <person name="Owens N."/>
            <person name="Weber N.D."/>
            <person name="Virtaneva K."/>
            <person name="Barbian K."/>
            <person name="Babar A."/>
            <person name="Rosenke K."/>
        </authorList>
    </citation>
    <scope>NUCLEOTIDE SEQUENCE</scope>
    <source>
        <strain evidence="7">UB2112</strain>
    </source>
</reference>
<dbReference type="PRINTS" id="PR00407">
    <property type="entry name" value="EUMOPTERIN"/>
</dbReference>
<comment type="cofactor">
    <cofactor evidence="1">
        <name>Mo-molybdopterin</name>
        <dbReference type="ChEBI" id="CHEBI:71302"/>
    </cofactor>
</comment>
<sequence>MSQVVRQESPLNTEPYSKDLASSFITPNELIFNRNHDSVISADAPSASASGWTVSISLEDDEQLQTIKLNQSSTTLEELQRKHELVEVTATLECAGNRRSELASSHQPAEGIQWGNAVIANVVWGGASLRSVLLTAGVPDPYIHHPRDKLSELEPSEAEMLTDAAEWARHLHLHLLSAQESSESDDPTRTEYFAASIPLPAAMHPNQGCLLAYQYNKQPLASKHGAPLRAVIPGHVGARWVKWLNGLRISTKENDSPPMRQDYKLLVPYKDSEQTYAEKASKDEEFRKEELRKGKRLQRLEASCSVTQPSHDGDTFDLNSNNTISIKGYAVGQDGSPASQVWVAIVPESSDDTSSEELLKSLPADVSWQQAKICHPQPEDLAHSGVASTRWSWAWSLWQADLPVPSAELRWAIVARCVTASGVEQEKISSWNLRGFCNRSWPVMRNLSVKHST</sequence>
<dbReference type="PANTHER" id="PTHR19372">
    <property type="entry name" value="SULFITE REDUCTASE"/>
    <property type="match status" value="1"/>
</dbReference>
<dbReference type="SUPFAM" id="SSF56524">
    <property type="entry name" value="Oxidoreductase molybdopterin-binding domain"/>
    <property type="match status" value="1"/>
</dbReference>
<dbReference type="InterPro" id="IPR014756">
    <property type="entry name" value="Ig_E-set"/>
</dbReference>
<dbReference type="GO" id="GO:0020037">
    <property type="term" value="F:heme binding"/>
    <property type="evidence" value="ECO:0007669"/>
    <property type="project" value="TreeGrafter"/>
</dbReference>
<keyword evidence="4" id="KW-0560">Oxidoreductase</keyword>
<dbReference type="GO" id="GO:0043546">
    <property type="term" value="F:molybdopterin cofactor binding"/>
    <property type="evidence" value="ECO:0007669"/>
    <property type="project" value="TreeGrafter"/>
</dbReference>
<dbReference type="SUPFAM" id="SSF81296">
    <property type="entry name" value="E set domains"/>
    <property type="match status" value="1"/>
</dbReference>
<dbReference type="Proteomes" id="UP000658997">
    <property type="component" value="Unassembled WGS sequence"/>
</dbReference>
<dbReference type="EMBL" id="LT558118">
    <property type="protein sequence ID" value="SAM67984.1"/>
    <property type="molecule type" value="Genomic_DNA"/>
</dbReference>
<evidence type="ECO:0000256" key="1">
    <source>
        <dbReference type="ARBA" id="ARBA00001924"/>
    </source>
</evidence>
<evidence type="ECO:0000256" key="4">
    <source>
        <dbReference type="ARBA" id="ARBA00023002"/>
    </source>
</evidence>
<dbReference type="InterPro" id="IPR005066">
    <property type="entry name" value="MoCF_OxRdtse_dimer"/>
</dbReference>
<dbReference type="Gene3D" id="3.90.420.10">
    <property type="entry name" value="Oxidoreductase, molybdopterin-binding domain"/>
    <property type="match status" value="1"/>
</dbReference>
<dbReference type="InterPro" id="IPR036374">
    <property type="entry name" value="OxRdtase_Mopterin-bd_sf"/>
</dbReference>
<keyword evidence="3" id="KW-0479">Metal-binding</keyword>
<evidence type="ECO:0000313" key="8">
    <source>
        <dbReference type="EMBL" id="SYW84709.1"/>
    </source>
</evidence>
<dbReference type="Proteomes" id="UP000179920">
    <property type="component" value="Chromosome II"/>
</dbReference>
<organism evidence="7 9">
    <name type="scientific">Ustilago bromivora</name>
    <dbReference type="NCBI Taxonomy" id="307758"/>
    <lineage>
        <taxon>Eukaryota</taxon>
        <taxon>Fungi</taxon>
        <taxon>Dikarya</taxon>
        <taxon>Basidiomycota</taxon>
        <taxon>Ustilaginomycotina</taxon>
        <taxon>Ustilaginomycetes</taxon>
        <taxon>Ustilaginales</taxon>
        <taxon>Ustilaginaceae</taxon>
        <taxon>Ustilago</taxon>
    </lineage>
</organism>
<reference evidence="8" key="3">
    <citation type="submission" date="2018-08" db="EMBL/GenBank/DDBJ databases">
        <authorList>
            <person name="Guldener U."/>
        </authorList>
    </citation>
    <scope>NUCLEOTIDE SEQUENCE</scope>
    <source>
        <strain evidence="8">UB2</strain>
    </source>
</reference>
<reference evidence="9" key="2">
    <citation type="submission" date="2016-04" db="EMBL/GenBank/DDBJ databases">
        <authorList>
            <person name="Guldener U."/>
            <person name="Guldener U."/>
        </authorList>
    </citation>
    <scope>NUCLEOTIDE SEQUENCE [LARGE SCALE GENOMIC DNA]</scope>
    <source>
        <strain evidence="9">UB2112</strain>
    </source>
</reference>
<feature type="domain" description="Oxidoreductase molybdopterin-binding" evidence="5">
    <location>
        <begin position="70"/>
        <end position="256"/>
    </location>
</feature>
<dbReference type="Pfam" id="PF00174">
    <property type="entry name" value="Oxidored_molyb"/>
    <property type="match status" value="1"/>
</dbReference>
<dbReference type="AlphaFoldDB" id="A0A1K0GIK0"/>
<dbReference type="InterPro" id="IPR008335">
    <property type="entry name" value="Mopterin_OxRdtase_euk"/>
</dbReference>